<name>A0A023G3F3_AMBTT</name>
<dbReference type="EMBL" id="GBBM01007988">
    <property type="protein sequence ID" value="JAC27430.1"/>
    <property type="molecule type" value="mRNA"/>
</dbReference>
<sequence>MFLWNTYLYLALFISVAFGQLSTDCGKLWLPREAVASKGWSAPIVIQWQCGSHYSGSAVDDGVGDENNAEDKKRRLKAAN</sequence>
<dbReference type="AlphaFoldDB" id="A0A023G3F3"/>
<organism evidence="3">
    <name type="scientific">Amblyomma triste</name>
    <name type="common">Neotropical tick</name>
    <dbReference type="NCBI Taxonomy" id="251400"/>
    <lineage>
        <taxon>Eukaryota</taxon>
        <taxon>Metazoa</taxon>
        <taxon>Ecdysozoa</taxon>
        <taxon>Arthropoda</taxon>
        <taxon>Chelicerata</taxon>
        <taxon>Arachnida</taxon>
        <taxon>Acari</taxon>
        <taxon>Parasitiformes</taxon>
        <taxon>Ixodida</taxon>
        <taxon>Ixodoidea</taxon>
        <taxon>Ixodidae</taxon>
        <taxon>Amblyomminae</taxon>
        <taxon>Amblyomma</taxon>
    </lineage>
</organism>
<protein>
    <submittedName>
        <fullName evidence="3">Putative secreted protein</fullName>
    </submittedName>
</protein>
<evidence type="ECO:0000256" key="2">
    <source>
        <dbReference type="SAM" id="SignalP"/>
    </source>
</evidence>
<reference evidence="3" key="1">
    <citation type="submission" date="2014-03" db="EMBL/GenBank/DDBJ databases">
        <title>The sialotranscriptome of Amblyomma triste, Amblyomma parvum and Amblyomma cajennense ticks, uncovered by 454-based RNA-seq.</title>
        <authorList>
            <person name="Garcia G.R."/>
            <person name="Gardinassi L.G."/>
            <person name="Ribeiro J.M."/>
            <person name="Anatriello E."/>
            <person name="Ferreira B.R."/>
            <person name="Moreira H.N."/>
            <person name="Mafra C."/>
            <person name="Olegario M.M."/>
            <person name="Szabo P.J."/>
            <person name="Miranda-Santos I.K."/>
            <person name="Maruyama S.R."/>
        </authorList>
    </citation>
    <scope>NUCLEOTIDE SEQUENCE</scope>
    <source>
        <strain evidence="3">Mato Grasso do Sul</strain>
        <tissue evidence="3">Salivary glands</tissue>
    </source>
</reference>
<feature type="signal peptide" evidence="2">
    <location>
        <begin position="1"/>
        <end position="19"/>
    </location>
</feature>
<feature type="region of interest" description="Disordered" evidence="1">
    <location>
        <begin position="61"/>
        <end position="80"/>
    </location>
</feature>
<accession>A0A023G3F3</accession>
<evidence type="ECO:0000256" key="1">
    <source>
        <dbReference type="SAM" id="MobiDB-lite"/>
    </source>
</evidence>
<keyword evidence="2" id="KW-0732">Signal</keyword>
<evidence type="ECO:0000313" key="3">
    <source>
        <dbReference type="EMBL" id="JAC27430.1"/>
    </source>
</evidence>
<feature type="chain" id="PRO_5001521612" evidence="2">
    <location>
        <begin position="20"/>
        <end position="80"/>
    </location>
</feature>
<proteinExistence type="evidence at transcript level"/>